<dbReference type="AlphaFoldDB" id="C9LW60"/>
<dbReference type="NCBIfam" id="NF005559">
    <property type="entry name" value="PRK07231.1"/>
    <property type="match status" value="1"/>
</dbReference>
<dbReference type="EMBL" id="ACKP02000040">
    <property type="protein sequence ID" value="EEX76863.1"/>
    <property type="molecule type" value="Genomic_DNA"/>
</dbReference>
<dbReference type="Proteomes" id="UP000011124">
    <property type="component" value="Chromosome"/>
</dbReference>
<dbReference type="PRINTS" id="PR00081">
    <property type="entry name" value="GDHRDH"/>
</dbReference>
<dbReference type="PANTHER" id="PTHR43975:SF2">
    <property type="entry name" value="EG:BACR7A4.14 PROTEIN-RELATED"/>
    <property type="match status" value="1"/>
</dbReference>
<dbReference type="SMART" id="SM00822">
    <property type="entry name" value="PKS_KR"/>
    <property type="match status" value="1"/>
</dbReference>
<dbReference type="EMBL" id="CP002637">
    <property type="protein sequence ID" value="AEB99845.1"/>
    <property type="molecule type" value="Genomic_DNA"/>
</dbReference>
<evidence type="ECO:0000256" key="2">
    <source>
        <dbReference type="ARBA" id="ARBA00023002"/>
    </source>
</evidence>
<evidence type="ECO:0000313" key="7">
    <source>
        <dbReference type="Proteomes" id="UP000011124"/>
    </source>
</evidence>
<dbReference type="GO" id="GO:0004316">
    <property type="term" value="F:3-oxoacyl-[acyl-carrier-protein] reductase (NADPH) activity"/>
    <property type="evidence" value="ECO:0007669"/>
    <property type="project" value="UniProtKB-EC"/>
</dbReference>
<comment type="similarity">
    <text evidence="1">Belongs to the short-chain dehydrogenases/reductases (SDR) family.</text>
</comment>
<dbReference type="Gene3D" id="3.40.50.720">
    <property type="entry name" value="NAD(P)-binding Rossmann-like Domain"/>
    <property type="match status" value="1"/>
</dbReference>
<dbReference type="CDD" id="cd05233">
    <property type="entry name" value="SDR_c"/>
    <property type="match status" value="1"/>
</dbReference>
<dbReference type="InterPro" id="IPR020904">
    <property type="entry name" value="Sc_DH/Rdtase_CS"/>
</dbReference>
<feature type="domain" description="Ketoreductase" evidence="3">
    <location>
        <begin position="3"/>
        <end position="189"/>
    </location>
</feature>
<evidence type="ECO:0000313" key="5">
    <source>
        <dbReference type="EMBL" id="EEX76863.1"/>
    </source>
</evidence>
<evidence type="ECO:0000256" key="1">
    <source>
        <dbReference type="ARBA" id="ARBA00006484"/>
    </source>
</evidence>
<keyword evidence="2 4" id="KW-0560">Oxidoreductase</keyword>
<gene>
    <name evidence="4" type="ordered locus">Selsp_0881</name>
    <name evidence="5" type="ORF">SELSPUOL_01714</name>
</gene>
<reference evidence="4 7" key="2">
    <citation type="submission" date="2011-04" db="EMBL/GenBank/DDBJ databases">
        <title>The complete genome of Selenomonas sputigena DSM 20758.</title>
        <authorList>
            <consortium name="US DOE Joint Genome Institute (JGI-PGF)"/>
            <person name="Lucas S."/>
            <person name="Copeland A."/>
            <person name="Lapidus A."/>
            <person name="Bruce D."/>
            <person name="Goodwin L."/>
            <person name="Pitluck S."/>
            <person name="Peters L."/>
            <person name="Kyrpides N."/>
            <person name="Mavromatis K."/>
            <person name="Ivanova N."/>
            <person name="Ovchinnikova G."/>
            <person name="Teshima H."/>
            <person name="Detter J.C."/>
            <person name="Tapia R."/>
            <person name="Han C."/>
            <person name="Land M."/>
            <person name="Hauser L."/>
            <person name="Markowitz V."/>
            <person name="Cheng J.-F."/>
            <person name="Hugenholtz P."/>
            <person name="Woyke T."/>
            <person name="Wu D."/>
            <person name="Gronow S."/>
            <person name="Wellnitz S."/>
            <person name="Schneider S."/>
            <person name="Klenk H.-P."/>
            <person name="Eisen J.A."/>
        </authorList>
    </citation>
    <scope>NUCLEOTIDE SEQUENCE [LARGE SCALE GENOMIC DNA]</scope>
    <source>
        <strain evidence="4">ATCC 35185</strain>
        <strain evidence="7">ATCC 35185 / DSM 20758 / VPI D19B-28</strain>
    </source>
</reference>
<dbReference type="Pfam" id="PF13561">
    <property type="entry name" value="adh_short_C2"/>
    <property type="match status" value="1"/>
</dbReference>
<dbReference type="InterPro" id="IPR057326">
    <property type="entry name" value="KR_dom"/>
</dbReference>
<dbReference type="EC" id="1.1.1.100" evidence="4"/>
<dbReference type="PROSITE" id="PS00061">
    <property type="entry name" value="ADH_SHORT"/>
    <property type="match status" value="1"/>
</dbReference>
<dbReference type="HOGENOM" id="CLU_010194_1_2_9"/>
<dbReference type="PANTHER" id="PTHR43975">
    <property type="entry name" value="ZGC:101858"/>
    <property type="match status" value="1"/>
</dbReference>
<dbReference type="STRING" id="546271.Selsp_0881"/>
<dbReference type="PRINTS" id="PR00080">
    <property type="entry name" value="SDRFAMILY"/>
</dbReference>
<dbReference type="InterPro" id="IPR036291">
    <property type="entry name" value="NAD(P)-bd_dom_sf"/>
</dbReference>
<keyword evidence="7" id="KW-1185">Reference proteome</keyword>
<dbReference type="SUPFAM" id="SSF51735">
    <property type="entry name" value="NAD(P)-binding Rossmann-fold domains"/>
    <property type="match status" value="1"/>
</dbReference>
<organism evidence="5 6">
    <name type="scientific">Selenomonas sputigena (strain ATCC 35185 / DSM 20758 / CCUG 44933 / VPI D19B-28)</name>
    <dbReference type="NCBI Taxonomy" id="546271"/>
    <lineage>
        <taxon>Bacteria</taxon>
        <taxon>Bacillati</taxon>
        <taxon>Bacillota</taxon>
        <taxon>Negativicutes</taxon>
        <taxon>Selenomonadales</taxon>
        <taxon>Selenomonadaceae</taxon>
        <taxon>Selenomonas</taxon>
    </lineage>
</organism>
<name>C9LW60_SELS3</name>
<dbReference type="InterPro" id="IPR002347">
    <property type="entry name" value="SDR_fam"/>
</dbReference>
<dbReference type="RefSeq" id="WP_006193005.1">
    <property type="nucleotide sequence ID" value="NC_015437.1"/>
</dbReference>
<evidence type="ECO:0000313" key="6">
    <source>
        <dbReference type="Proteomes" id="UP000003505"/>
    </source>
</evidence>
<dbReference type="FunFam" id="3.40.50.720:FF:000084">
    <property type="entry name" value="Short-chain dehydrogenase reductase"/>
    <property type="match status" value="1"/>
</dbReference>
<dbReference type="Proteomes" id="UP000003505">
    <property type="component" value="Unassembled WGS sequence"/>
</dbReference>
<evidence type="ECO:0000259" key="3">
    <source>
        <dbReference type="SMART" id="SM00822"/>
    </source>
</evidence>
<dbReference type="eggNOG" id="COG1028">
    <property type="taxonomic scope" value="Bacteria"/>
</dbReference>
<evidence type="ECO:0000313" key="4">
    <source>
        <dbReference type="EMBL" id="AEB99845.1"/>
    </source>
</evidence>
<dbReference type="GO" id="GO:0008206">
    <property type="term" value="P:bile acid metabolic process"/>
    <property type="evidence" value="ECO:0007669"/>
    <property type="project" value="UniProtKB-ARBA"/>
</dbReference>
<accession>C9LW60</accession>
<proteinExistence type="inferred from homology"/>
<dbReference type="OrthoDB" id="9803333at2"/>
<protein>
    <submittedName>
        <fullName evidence="4">3-oxoacyl-(Acyl-carrier-protein) reductase</fullName>
        <ecNumber evidence="4">1.1.1.100</ecNumber>
    </submittedName>
    <submittedName>
        <fullName evidence="5">Oxidoreductase, short chain dehydrogenase/reductase family protein</fullName>
    </submittedName>
</protein>
<dbReference type="KEGG" id="ssg:Selsp_0881"/>
<reference evidence="5 6" key="1">
    <citation type="submission" date="2009-09" db="EMBL/GenBank/DDBJ databases">
        <authorList>
            <person name="Weinstock G."/>
            <person name="Sodergren E."/>
            <person name="Clifton S."/>
            <person name="Fulton L."/>
            <person name="Fulton B."/>
            <person name="Courtney L."/>
            <person name="Fronick C."/>
            <person name="Harrison M."/>
            <person name="Strong C."/>
            <person name="Farmer C."/>
            <person name="Delahaunty K."/>
            <person name="Markovic C."/>
            <person name="Hall O."/>
            <person name="Minx P."/>
            <person name="Tomlinson C."/>
            <person name="Mitreva M."/>
            <person name="Nelson J."/>
            <person name="Hou S."/>
            <person name="Wollam A."/>
            <person name="Pepin K.H."/>
            <person name="Johnson M."/>
            <person name="Bhonagiri V."/>
            <person name="Nash W.E."/>
            <person name="Warren W."/>
            <person name="Chinwalla A."/>
            <person name="Mardis E.R."/>
            <person name="Wilson R.K."/>
        </authorList>
    </citation>
    <scope>NUCLEOTIDE SEQUENCE [LARGE SCALE GENOMIC DNA]</scope>
    <source>
        <strain evidence="5">ATCC 35185</strain>
        <strain evidence="6">ATCC 35185 / DSM 20758 / VPI D19B-28</strain>
    </source>
</reference>
<sequence length="250" mass="26084">MNRVVLLTGGTSGIGLAAARLFLQAGSTVALAGRSAARGEAALASLGELALDGRAAFFAADLRRADEARRLVGAVCERFSRLDVLVNSAGIYLERALEDLTEEEFEDVMDTNVKGAFFTTQAALAPLKASRGSIVNLSSDAGIHGNFLCTAYCASKGAVTLFTKSLALELAPFGVRVNCVCPGDVATPMTEAQLQDAPDREEALRQMSGVYPLGRIARAEEVADIIFFLASDAASFVTGAAWSVDGGLTA</sequence>